<evidence type="ECO:0000256" key="2">
    <source>
        <dbReference type="ARBA" id="ARBA00022448"/>
    </source>
</evidence>
<keyword evidence="6" id="KW-0769">Symport</keyword>
<feature type="transmembrane region" description="Helical" evidence="7">
    <location>
        <begin position="459"/>
        <end position="481"/>
    </location>
</feature>
<protein>
    <recommendedName>
        <fullName evidence="6">Transporter</fullName>
    </recommendedName>
</protein>
<feature type="transmembrane region" description="Helical" evidence="7">
    <location>
        <begin position="144"/>
        <end position="163"/>
    </location>
</feature>
<dbReference type="SUPFAM" id="SSF161070">
    <property type="entry name" value="SNF-like"/>
    <property type="match status" value="1"/>
</dbReference>
<gene>
    <name evidence="8" type="ORF">WMO62_11830</name>
</gene>
<evidence type="ECO:0000256" key="4">
    <source>
        <dbReference type="ARBA" id="ARBA00022989"/>
    </source>
</evidence>
<keyword evidence="9" id="KW-1185">Reference proteome</keyword>
<keyword evidence="5 7" id="KW-0472">Membrane</keyword>
<dbReference type="RefSeq" id="WP_349144787.1">
    <property type="nucleotide sequence ID" value="NZ_JBBMFC010000022.1"/>
</dbReference>
<evidence type="ECO:0000256" key="3">
    <source>
        <dbReference type="ARBA" id="ARBA00022692"/>
    </source>
</evidence>
<dbReference type="Proteomes" id="UP001470288">
    <property type="component" value="Unassembled WGS sequence"/>
</dbReference>
<evidence type="ECO:0000256" key="6">
    <source>
        <dbReference type="RuleBase" id="RU003732"/>
    </source>
</evidence>
<evidence type="ECO:0000256" key="7">
    <source>
        <dbReference type="SAM" id="Phobius"/>
    </source>
</evidence>
<evidence type="ECO:0000256" key="1">
    <source>
        <dbReference type="ARBA" id="ARBA00004141"/>
    </source>
</evidence>
<feature type="transmembrane region" description="Helical" evidence="7">
    <location>
        <begin position="255"/>
        <end position="281"/>
    </location>
</feature>
<dbReference type="Pfam" id="PF00209">
    <property type="entry name" value="SNF"/>
    <property type="match status" value="2"/>
</dbReference>
<feature type="transmembrane region" description="Helical" evidence="7">
    <location>
        <begin position="305"/>
        <end position="327"/>
    </location>
</feature>
<feature type="transmembrane region" description="Helical" evidence="7">
    <location>
        <begin position="426"/>
        <end position="447"/>
    </location>
</feature>
<comment type="subcellular location">
    <subcellularLocation>
        <location evidence="1">Membrane</location>
        <topology evidence="1">Multi-pass membrane protein</topology>
    </subcellularLocation>
</comment>
<comment type="caution">
    <text evidence="8">The sequence shown here is derived from an EMBL/GenBank/DDBJ whole genome shotgun (WGS) entry which is preliminary data.</text>
</comment>
<proteinExistence type="inferred from homology"/>
<keyword evidence="3 6" id="KW-0812">Transmembrane</keyword>
<feature type="transmembrane region" description="Helical" evidence="7">
    <location>
        <begin position="347"/>
        <end position="367"/>
    </location>
</feature>
<feature type="transmembrane region" description="Helical" evidence="7">
    <location>
        <begin position="215"/>
        <end position="243"/>
    </location>
</feature>
<dbReference type="CDD" id="cd10336">
    <property type="entry name" value="SLC6sbd_Tyt1-Like"/>
    <property type="match status" value="1"/>
</dbReference>
<evidence type="ECO:0000313" key="9">
    <source>
        <dbReference type="Proteomes" id="UP001470288"/>
    </source>
</evidence>
<dbReference type="PROSITE" id="PS00610">
    <property type="entry name" value="NA_NEUROTRAN_SYMP_1"/>
    <property type="match status" value="1"/>
</dbReference>
<dbReference type="PANTHER" id="PTHR42948">
    <property type="entry name" value="TRANSPORTER"/>
    <property type="match status" value="1"/>
</dbReference>
<organism evidence="8 9">
    <name type="scientific">Hominiventricola aquisgranensis</name>
    <dbReference type="NCBI Taxonomy" id="3133164"/>
    <lineage>
        <taxon>Bacteria</taxon>
        <taxon>Bacillati</taxon>
        <taxon>Bacillota</taxon>
        <taxon>Clostridia</taxon>
        <taxon>Lachnospirales</taxon>
        <taxon>Lachnospiraceae</taxon>
        <taxon>Hominiventricola</taxon>
    </lineage>
</organism>
<evidence type="ECO:0000313" key="8">
    <source>
        <dbReference type="EMBL" id="MEQ2579512.1"/>
    </source>
</evidence>
<accession>A0ABV1I2V0</accession>
<feature type="transmembrane region" description="Helical" evidence="7">
    <location>
        <begin position="36"/>
        <end position="59"/>
    </location>
</feature>
<keyword evidence="2 6" id="KW-0813">Transport</keyword>
<dbReference type="PRINTS" id="PR00176">
    <property type="entry name" value="NANEUSMPORT"/>
</dbReference>
<feature type="transmembrane region" description="Helical" evidence="7">
    <location>
        <begin position="175"/>
        <end position="195"/>
    </location>
</feature>
<dbReference type="InterPro" id="IPR000175">
    <property type="entry name" value="Na/ntran_symport"/>
</dbReference>
<dbReference type="EMBL" id="JBBMFC010000022">
    <property type="protein sequence ID" value="MEQ2579512.1"/>
    <property type="molecule type" value="Genomic_DNA"/>
</dbReference>
<dbReference type="NCBIfam" id="NF037979">
    <property type="entry name" value="Na_transp"/>
    <property type="match status" value="1"/>
</dbReference>
<name>A0ABV1I2V0_9FIRM</name>
<comment type="similarity">
    <text evidence="6">Belongs to the sodium:neurotransmitter symporter (SNF) (TC 2.A.22) family.</text>
</comment>
<feature type="transmembrane region" description="Helical" evidence="7">
    <location>
        <begin position="90"/>
        <end position="112"/>
    </location>
</feature>
<feature type="transmembrane region" description="Helical" evidence="7">
    <location>
        <begin position="387"/>
        <end position="405"/>
    </location>
</feature>
<feature type="transmembrane region" description="Helical" evidence="7">
    <location>
        <begin position="12"/>
        <end position="30"/>
    </location>
</feature>
<dbReference type="PROSITE" id="PS50267">
    <property type="entry name" value="NA_NEUROTRAN_SYMP_3"/>
    <property type="match status" value="1"/>
</dbReference>
<dbReference type="PANTHER" id="PTHR42948:SF1">
    <property type="entry name" value="TRANSPORTER"/>
    <property type="match status" value="1"/>
</dbReference>
<sequence length="490" mass="54089">MKREKFSSRLGFILVSAGCAIGIGNVWKFPYMCGEYGGAAFILIYLLFLLIMGIPAMVCEFSIGRGSKKSVAMAFEQLEPAGTSWHLMKYIGIFGCYLLMMFYTMVGGWMIYYCFRSLRGDFSQADPEYVTNAFGSMLADYPTMIFWTVLICVIGFIVCKFGLQSGIEKVTKVMMIALLAIMVVLAIHSVFLEGAVDGIRFYLVPDFQKMVETGIGNVVFGAMSQAFFTLSLGIGAMMIFGSYLDHSRSMTGEAINITILDTFVALTAGFIVIPACFSYGIEPGAGPSLVFITLPNIFAQMTGGFLWSALFFLFLTFAALSTIIAVFENIIAFDMDLFGWSRKKSVAVSAVLVILLSMPAVLGYNLWSGIQPLGEGSTIMDLEDFIVSNNLLPLGSLGYVLFCTRKNGWGWDGFMDETNAGEGIKFPAALRAYVTWFLPLLIAFIYLKGYYDMFSGKDTLTFVCWMIAAVVFLGFICWCAWKKTTAKKAV</sequence>
<dbReference type="InterPro" id="IPR047218">
    <property type="entry name" value="YocR/YhdH-like"/>
</dbReference>
<keyword evidence="4 7" id="KW-1133">Transmembrane helix</keyword>
<dbReference type="InterPro" id="IPR037272">
    <property type="entry name" value="SNS_sf"/>
</dbReference>
<reference evidence="8 9" key="1">
    <citation type="submission" date="2024-03" db="EMBL/GenBank/DDBJ databases">
        <title>Human intestinal bacterial collection.</title>
        <authorList>
            <person name="Pauvert C."/>
            <person name="Hitch T.C.A."/>
            <person name="Clavel T."/>
        </authorList>
    </citation>
    <scope>NUCLEOTIDE SEQUENCE [LARGE SCALE GENOMIC DNA]</scope>
    <source>
        <strain evidence="8 9">CLA-AA-H78B</strain>
    </source>
</reference>
<evidence type="ECO:0000256" key="5">
    <source>
        <dbReference type="ARBA" id="ARBA00023136"/>
    </source>
</evidence>